<dbReference type="Gene3D" id="1.20.120.520">
    <property type="entry name" value="nmb1532 protein domain like"/>
    <property type="match status" value="1"/>
</dbReference>
<organism evidence="2 3">
    <name type="scientific">Pseudonocardia spirodelae</name>
    <dbReference type="NCBI Taxonomy" id="3133431"/>
    <lineage>
        <taxon>Bacteria</taxon>
        <taxon>Bacillati</taxon>
        <taxon>Actinomycetota</taxon>
        <taxon>Actinomycetes</taxon>
        <taxon>Pseudonocardiales</taxon>
        <taxon>Pseudonocardiaceae</taxon>
        <taxon>Pseudonocardia</taxon>
    </lineage>
</organism>
<keyword evidence="3" id="KW-1185">Reference proteome</keyword>
<accession>A0ABU8T4X9</accession>
<protein>
    <submittedName>
        <fullName evidence="2">Hemerythrin domain-containing protein</fullName>
    </submittedName>
</protein>
<name>A0ABU8T4X9_9PSEU</name>
<proteinExistence type="predicted"/>
<comment type="caution">
    <text evidence="2">The sequence shown here is derived from an EMBL/GenBank/DDBJ whole genome shotgun (WGS) entry which is preliminary data.</text>
</comment>
<dbReference type="Proteomes" id="UP001364211">
    <property type="component" value="Unassembled WGS sequence"/>
</dbReference>
<dbReference type="CDD" id="cd12108">
    <property type="entry name" value="Hr-like"/>
    <property type="match status" value="1"/>
</dbReference>
<feature type="domain" description="Hemerythrin-like" evidence="1">
    <location>
        <begin position="16"/>
        <end position="151"/>
    </location>
</feature>
<gene>
    <name evidence="2" type="ORF">WJX68_08665</name>
</gene>
<evidence type="ECO:0000313" key="2">
    <source>
        <dbReference type="EMBL" id="MEJ8278998.1"/>
    </source>
</evidence>
<dbReference type="Pfam" id="PF01814">
    <property type="entry name" value="Hemerythrin"/>
    <property type="match status" value="1"/>
</dbReference>
<dbReference type="RefSeq" id="WP_340287814.1">
    <property type="nucleotide sequence ID" value="NZ_JBBJUP010000006.1"/>
</dbReference>
<evidence type="ECO:0000259" key="1">
    <source>
        <dbReference type="Pfam" id="PF01814"/>
    </source>
</evidence>
<sequence length="224" mass="24477">MATARDTRTADLVGITLAHRVMRTDLHRLTDAARAVAGGVPCPDRRARALQVWLGHLEHEIHGHHTAEDDIAWPVIARHAGHAVDLDELSDDHGRLDPLLAGVRTAAAAVVAAPEGAGRRAAAAVLGDRLATVRDEIDEHLDAEERDLFPVIERHVPAAEWDAVVAQVQKSGPGLRFMLPRIIEVTTPEEWAGMRREAGPMIGLMERVLRSGYRRRCALVFGTP</sequence>
<dbReference type="InterPro" id="IPR012312">
    <property type="entry name" value="Hemerythrin-like"/>
</dbReference>
<reference evidence="2 3" key="1">
    <citation type="submission" date="2024-03" db="EMBL/GenBank/DDBJ databases">
        <title>Draft genome sequence of Pseudonocardia sp. DW16-2.</title>
        <authorList>
            <person name="Duangmal K."/>
        </authorList>
    </citation>
    <scope>NUCLEOTIDE SEQUENCE [LARGE SCALE GENOMIC DNA]</scope>
    <source>
        <strain evidence="2 3">DW16-2</strain>
    </source>
</reference>
<dbReference type="EMBL" id="JBBJUP010000006">
    <property type="protein sequence ID" value="MEJ8278998.1"/>
    <property type="molecule type" value="Genomic_DNA"/>
</dbReference>
<evidence type="ECO:0000313" key="3">
    <source>
        <dbReference type="Proteomes" id="UP001364211"/>
    </source>
</evidence>